<proteinExistence type="predicted"/>
<dbReference type="EMBL" id="JAGIYY010000006">
    <property type="protein sequence ID" value="MBP0440181.1"/>
    <property type="molecule type" value="Genomic_DNA"/>
</dbReference>
<comment type="caution">
    <text evidence="1">The sequence shown here is derived from an EMBL/GenBank/DDBJ whole genome shotgun (WGS) entry which is preliminary data.</text>
</comment>
<protein>
    <submittedName>
        <fullName evidence="1">Uncharacterized protein</fullName>
    </submittedName>
</protein>
<gene>
    <name evidence="1" type="ORF">J5Y06_16115</name>
</gene>
<organism evidence="1 2">
    <name type="scientific">Tianweitania sediminis</name>
    <dbReference type="NCBI Taxonomy" id="1502156"/>
    <lineage>
        <taxon>Bacteria</taxon>
        <taxon>Pseudomonadati</taxon>
        <taxon>Pseudomonadota</taxon>
        <taxon>Alphaproteobacteria</taxon>
        <taxon>Hyphomicrobiales</taxon>
        <taxon>Phyllobacteriaceae</taxon>
        <taxon>Tianweitania</taxon>
    </lineage>
</organism>
<dbReference type="RefSeq" id="WP_209336208.1">
    <property type="nucleotide sequence ID" value="NZ_JAGIYY010000006.1"/>
</dbReference>
<name>A0A8J7RN59_9HYPH</name>
<dbReference type="Proteomes" id="UP000666240">
    <property type="component" value="Unassembled WGS sequence"/>
</dbReference>
<dbReference type="AlphaFoldDB" id="A0A8J7RN59"/>
<accession>A0A8J7RN59</accession>
<sequence length="91" mass="10614">MFSIFSKWLERRRELRRLCRDDARQLVERDPLTAYYDAQRAAARARFAGDGGAFLHWARVAAEVARISQAPMNFEIVESIVDEEERRAKLS</sequence>
<evidence type="ECO:0000313" key="2">
    <source>
        <dbReference type="Proteomes" id="UP000666240"/>
    </source>
</evidence>
<reference evidence="1" key="1">
    <citation type="submission" date="2021-03" db="EMBL/GenBank/DDBJ databases">
        <title>Genome sequencing and assembly of Tianweitania sediminis.</title>
        <authorList>
            <person name="Chhetri G."/>
        </authorList>
    </citation>
    <scope>NUCLEOTIDE SEQUENCE</scope>
    <source>
        <strain evidence="1">Z8</strain>
    </source>
</reference>
<keyword evidence="2" id="KW-1185">Reference proteome</keyword>
<evidence type="ECO:0000313" key="1">
    <source>
        <dbReference type="EMBL" id="MBP0440181.1"/>
    </source>
</evidence>